<gene>
    <name evidence="2" type="ORF">NP493_305g00008</name>
</gene>
<organism evidence="2 3">
    <name type="scientific">Ridgeia piscesae</name>
    <name type="common">Tubeworm</name>
    <dbReference type="NCBI Taxonomy" id="27915"/>
    <lineage>
        <taxon>Eukaryota</taxon>
        <taxon>Metazoa</taxon>
        <taxon>Spiralia</taxon>
        <taxon>Lophotrochozoa</taxon>
        <taxon>Annelida</taxon>
        <taxon>Polychaeta</taxon>
        <taxon>Sedentaria</taxon>
        <taxon>Canalipalpata</taxon>
        <taxon>Sabellida</taxon>
        <taxon>Siboglinidae</taxon>
        <taxon>Ridgeia</taxon>
    </lineage>
</organism>
<dbReference type="EMBL" id="JAODUO010000304">
    <property type="protein sequence ID" value="KAK2183598.1"/>
    <property type="molecule type" value="Genomic_DNA"/>
</dbReference>
<proteinExistence type="predicted"/>
<protein>
    <submittedName>
        <fullName evidence="2">Uncharacterized protein</fullName>
    </submittedName>
</protein>
<comment type="caution">
    <text evidence="2">The sequence shown here is derived from an EMBL/GenBank/DDBJ whole genome shotgun (WGS) entry which is preliminary data.</text>
</comment>
<keyword evidence="1" id="KW-0472">Membrane</keyword>
<name>A0AAD9L7I2_RIDPI</name>
<keyword evidence="1" id="KW-0812">Transmembrane</keyword>
<dbReference type="Proteomes" id="UP001209878">
    <property type="component" value="Unassembled WGS sequence"/>
</dbReference>
<dbReference type="AlphaFoldDB" id="A0AAD9L7I2"/>
<reference evidence="2" key="1">
    <citation type="journal article" date="2023" name="Mol. Biol. Evol.">
        <title>Third-Generation Sequencing Reveals the Adaptive Role of the Epigenome in Three Deep-Sea Polychaetes.</title>
        <authorList>
            <person name="Perez M."/>
            <person name="Aroh O."/>
            <person name="Sun Y."/>
            <person name="Lan Y."/>
            <person name="Juniper S.K."/>
            <person name="Young C.R."/>
            <person name="Angers B."/>
            <person name="Qian P.Y."/>
        </authorList>
    </citation>
    <scope>NUCLEOTIDE SEQUENCE</scope>
    <source>
        <strain evidence="2">R07B-5</strain>
    </source>
</reference>
<feature type="transmembrane region" description="Helical" evidence="1">
    <location>
        <begin position="60"/>
        <end position="78"/>
    </location>
</feature>
<sequence>MSVELAGSLVTPGVILAHVVLGGSLVSLYKGTAAGLGSVTLMAGLGEAAIVLLWRYGPTSVSTLAAVAGVAGACYLYDRFVRTPGAVRRNVVFTSGEYTAVVQFTVVVRDYLSINRVDVWSE</sequence>
<evidence type="ECO:0000313" key="3">
    <source>
        <dbReference type="Proteomes" id="UP001209878"/>
    </source>
</evidence>
<feature type="transmembrane region" description="Helical" evidence="1">
    <location>
        <begin position="33"/>
        <end position="54"/>
    </location>
</feature>
<evidence type="ECO:0000313" key="2">
    <source>
        <dbReference type="EMBL" id="KAK2183598.1"/>
    </source>
</evidence>
<feature type="transmembrane region" description="Helical" evidence="1">
    <location>
        <begin position="6"/>
        <end position="26"/>
    </location>
</feature>
<keyword evidence="1" id="KW-1133">Transmembrane helix</keyword>
<evidence type="ECO:0000256" key="1">
    <source>
        <dbReference type="SAM" id="Phobius"/>
    </source>
</evidence>
<keyword evidence="3" id="KW-1185">Reference proteome</keyword>
<accession>A0AAD9L7I2</accession>